<dbReference type="EMBL" id="VCQU01000001">
    <property type="protein sequence ID" value="NMN94055.1"/>
    <property type="molecule type" value="Genomic_DNA"/>
</dbReference>
<dbReference type="InterPro" id="IPR029058">
    <property type="entry name" value="AB_hydrolase_fold"/>
</dbReference>
<dbReference type="Gene3D" id="3.40.50.1820">
    <property type="entry name" value="alpha/beta hydrolase"/>
    <property type="match status" value="1"/>
</dbReference>
<sequence>MKDTTLPAAAVLLPGTGTDARFITDAFGPALTSAGVEFIAVEPDPRRVVGSYLDALDSAVAAHGPILVAGVSIGAHTALNWAFDQPGDAAAVLAVMPGWTGPPADAPAALSAALTARLLRADGIDAVTAVMRSSSPAWLGDILARSWQSQWPDFPHALDEAAANIAPTVEKLAAISVPVGIVGATDDAVHPFAVAQEWADHLAHAAITRVTLDEIGADNGVLGHRAMAALEQLFT</sequence>
<gene>
    <name evidence="1" type="ORF">FGL95_03275</name>
</gene>
<dbReference type="Proteomes" id="UP000535543">
    <property type="component" value="Unassembled WGS sequence"/>
</dbReference>
<organism evidence="1 2">
    <name type="scientific">Antrihabitans stalactiti</name>
    <dbReference type="NCBI Taxonomy" id="2584121"/>
    <lineage>
        <taxon>Bacteria</taxon>
        <taxon>Bacillati</taxon>
        <taxon>Actinomycetota</taxon>
        <taxon>Actinomycetes</taxon>
        <taxon>Mycobacteriales</taxon>
        <taxon>Nocardiaceae</taxon>
        <taxon>Antrihabitans</taxon>
    </lineage>
</organism>
<dbReference type="RefSeq" id="WP_169584738.1">
    <property type="nucleotide sequence ID" value="NZ_VCQU01000001.1"/>
</dbReference>
<dbReference type="AlphaFoldDB" id="A0A848K4K5"/>
<proteinExistence type="predicted"/>
<keyword evidence="1" id="KW-0378">Hydrolase</keyword>
<evidence type="ECO:0000313" key="1">
    <source>
        <dbReference type="EMBL" id="NMN94055.1"/>
    </source>
</evidence>
<evidence type="ECO:0000313" key="2">
    <source>
        <dbReference type="Proteomes" id="UP000535543"/>
    </source>
</evidence>
<comment type="caution">
    <text evidence="1">The sequence shown here is derived from an EMBL/GenBank/DDBJ whole genome shotgun (WGS) entry which is preliminary data.</text>
</comment>
<reference evidence="1 2" key="2">
    <citation type="submission" date="2020-06" db="EMBL/GenBank/DDBJ databases">
        <title>Antribacter stalactiti gen. nov., sp. nov., a new member of the family Nacardiaceae isolated from a cave.</title>
        <authorList>
            <person name="Kim I.S."/>
        </authorList>
    </citation>
    <scope>NUCLEOTIDE SEQUENCE [LARGE SCALE GENOMIC DNA]</scope>
    <source>
        <strain evidence="1 2">YC2-7</strain>
    </source>
</reference>
<protein>
    <submittedName>
        <fullName evidence="1">Alpha/beta hydrolase</fullName>
    </submittedName>
</protein>
<reference evidence="1 2" key="1">
    <citation type="submission" date="2019-05" db="EMBL/GenBank/DDBJ databases">
        <authorList>
            <person name="Lee S.D."/>
        </authorList>
    </citation>
    <scope>NUCLEOTIDE SEQUENCE [LARGE SCALE GENOMIC DNA]</scope>
    <source>
        <strain evidence="1 2">YC2-7</strain>
    </source>
</reference>
<accession>A0A848K4K5</accession>
<name>A0A848K4K5_9NOCA</name>
<dbReference type="SUPFAM" id="SSF53474">
    <property type="entry name" value="alpha/beta-Hydrolases"/>
    <property type="match status" value="1"/>
</dbReference>
<keyword evidence="2" id="KW-1185">Reference proteome</keyword>
<dbReference type="GO" id="GO:0016787">
    <property type="term" value="F:hydrolase activity"/>
    <property type="evidence" value="ECO:0007669"/>
    <property type="project" value="UniProtKB-KW"/>
</dbReference>